<protein>
    <submittedName>
        <fullName evidence="1">Uncharacterized protein</fullName>
    </submittedName>
</protein>
<evidence type="ECO:0000313" key="2">
    <source>
        <dbReference type="Proteomes" id="UP000316096"/>
    </source>
</evidence>
<comment type="caution">
    <text evidence="1">The sequence shown here is derived from an EMBL/GenBank/DDBJ whole genome shotgun (WGS) entry which is preliminary data.</text>
</comment>
<dbReference type="OrthoDB" id="3674563at2"/>
<name>A0A543CR58_9ACTN</name>
<dbReference type="RefSeq" id="WP_141958480.1">
    <property type="nucleotide sequence ID" value="NZ_VFOZ01000001.1"/>
</dbReference>
<dbReference type="AlphaFoldDB" id="A0A543CR58"/>
<gene>
    <name evidence="1" type="ORF">FB559_5273</name>
</gene>
<dbReference type="EMBL" id="VFOZ01000001">
    <property type="protein sequence ID" value="TQL99579.1"/>
    <property type="molecule type" value="Genomic_DNA"/>
</dbReference>
<evidence type="ECO:0000313" key="1">
    <source>
        <dbReference type="EMBL" id="TQL99579.1"/>
    </source>
</evidence>
<keyword evidence="2" id="KW-1185">Reference proteome</keyword>
<reference evidence="1 2" key="1">
    <citation type="submission" date="2019-06" db="EMBL/GenBank/DDBJ databases">
        <title>Sequencing the genomes of 1000 actinobacteria strains.</title>
        <authorList>
            <person name="Klenk H.-P."/>
        </authorList>
    </citation>
    <scope>NUCLEOTIDE SEQUENCE [LARGE SCALE GENOMIC DNA]</scope>
    <source>
        <strain evidence="1 2">DSM 102200</strain>
    </source>
</reference>
<organism evidence="1 2">
    <name type="scientific">Actinoallomurus bryophytorum</name>
    <dbReference type="NCBI Taxonomy" id="1490222"/>
    <lineage>
        <taxon>Bacteria</taxon>
        <taxon>Bacillati</taxon>
        <taxon>Actinomycetota</taxon>
        <taxon>Actinomycetes</taxon>
        <taxon>Streptosporangiales</taxon>
        <taxon>Thermomonosporaceae</taxon>
        <taxon>Actinoallomurus</taxon>
    </lineage>
</organism>
<dbReference type="Proteomes" id="UP000316096">
    <property type="component" value="Unassembled WGS sequence"/>
</dbReference>
<accession>A0A543CR58</accession>
<proteinExistence type="predicted"/>
<dbReference type="PROSITE" id="PS51257">
    <property type="entry name" value="PROKAR_LIPOPROTEIN"/>
    <property type="match status" value="1"/>
</dbReference>
<sequence>MGRLSMVVFMVVITVAGCGGAGDSNAGGGSPVPSRTPSAAASVTNSATAGALPVAADGTRLSACHTRKCEVLVSPHDEISPPARLGVTTVTVKSITGEGVTYAGSGPGITLSLGGQRRGMTSYMNNLAITTVAVQDGKAVVRFAKR</sequence>